<organism evidence="3">
    <name type="scientific">Pseudictyota dubia</name>
    <dbReference type="NCBI Taxonomy" id="2749911"/>
    <lineage>
        <taxon>Eukaryota</taxon>
        <taxon>Sar</taxon>
        <taxon>Stramenopiles</taxon>
        <taxon>Ochrophyta</taxon>
        <taxon>Bacillariophyta</taxon>
        <taxon>Mediophyceae</taxon>
        <taxon>Biddulphiophycidae</taxon>
        <taxon>Eupodiscales</taxon>
        <taxon>Odontellaceae</taxon>
        <taxon>Pseudictyota</taxon>
    </lineage>
</organism>
<sequence length="191" mass="19666">MVSTSGKFFAVSLALAALASSADAFVVTGNAAPGQASGRKSNGIGPSFDLVSTPQRDGLGLEQRKRVVLSADLSFFDQVLTSAIFLGGVYLTIQKADTGFDFSLDSTEESAGEEKKETVPADETPAPAMATAGATGSVAASVSMGEIPSPNGSSVAAQESSETPKESGKKRKLAGKVVKKLVMPWRSFDDL</sequence>
<feature type="signal peptide" evidence="2">
    <location>
        <begin position="1"/>
        <end position="24"/>
    </location>
</feature>
<feature type="region of interest" description="Disordered" evidence="1">
    <location>
        <begin position="104"/>
        <end position="174"/>
    </location>
</feature>
<proteinExistence type="predicted"/>
<accession>A0A7R9ZAD8</accession>
<feature type="compositionally biased region" description="Low complexity" evidence="1">
    <location>
        <begin position="124"/>
        <end position="145"/>
    </location>
</feature>
<gene>
    <name evidence="3" type="ORF">TDUB1175_LOCUS13072</name>
</gene>
<keyword evidence="2" id="KW-0732">Signal</keyword>
<evidence type="ECO:0000256" key="1">
    <source>
        <dbReference type="SAM" id="MobiDB-lite"/>
    </source>
</evidence>
<feature type="compositionally biased region" description="Polar residues" evidence="1">
    <location>
        <begin position="150"/>
        <end position="161"/>
    </location>
</feature>
<dbReference type="AlphaFoldDB" id="A0A7R9ZAD8"/>
<name>A0A7R9ZAD8_9STRA</name>
<evidence type="ECO:0000256" key="2">
    <source>
        <dbReference type="SAM" id="SignalP"/>
    </source>
</evidence>
<protein>
    <submittedName>
        <fullName evidence="3">Uncharacterized protein</fullName>
    </submittedName>
</protein>
<evidence type="ECO:0000313" key="3">
    <source>
        <dbReference type="EMBL" id="CAD8314283.1"/>
    </source>
</evidence>
<feature type="chain" id="PRO_5030900796" evidence="2">
    <location>
        <begin position="25"/>
        <end position="191"/>
    </location>
</feature>
<reference evidence="3" key="1">
    <citation type="submission" date="2021-01" db="EMBL/GenBank/DDBJ databases">
        <authorList>
            <person name="Corre E."/>
            <person name="Pelletier E."/>
            <person name="Niang G."/>
            <person name="Scheremetjew M."/>
            <person name="Finn R."/>
            <person name="Kale V."/>
            <person name="Holt S."/>
            <person name="Cochrane G."/>
            <person name="Meng A."/>
            <person name="Brown T."/>
            <person name="Cohen L."/>
        </authorList>
    </citation>
    <scope>NUCLEOTIDE SEQUENCE</scope>
    <source>
        <strain evidence="3">CCMP147</strain>
    </source>
</reference>
<dbReference type="EMBL" id="HBED01026225">
    <property type="protein sequence ID" value="CAD8314283.1"/>
    <property type="molecule type" value="Transcribed_RNA"/>
</dbReference>